<accession>A0A9Q1EL65</accession>
<feature type="compositionally biased region" description="Basic and acidic residues" evidence="1">
    <location>
        <begin position="23"/>
        <end position="37"/>
    </location>
</feature>
<proteinExistence type="predicted"/>
<dbReference type="EMBL" id="JAINUF010000015">
    <property type="protein sequence ID" value="KAJ8340823.1"/>
    <property type="molecule type" value="Genomic_DNA"/>
</dbReference>
<evidence type="ECO:0000313" key="3">
    <source>
        <dbReference type="Proteomes" id="UP001152622"/>
    </source>
</evidence>
<protein>
    <submittedName>
        <fullName evidence="2">Uncharacterized protein</fullName>
    </submittedName>
</protein>
<dbReference type="AlphaFoldDB" id="A0A9Q1EL65"/>
<gene>
    <name evidence="2" type="ORF">SKAU_G00331140</name>
</gene>
<feature type="compositionally biased region" description="Polar residues" evidence="1">
    <location>
        <begin position="1"/>
        <end position="12"/>
    </location>
</feature>
<name>A0A9Q1EL65_SYNKA</name>
<evidence type="ECO:0000313" key="2">
    <source>
        <dbReference type="EMBL" id="KAJ8340823.1"/>
    </source>
</evidence>
<feature type="region of interest" description="Disordered" evidence="1">
    <location>
        <begin position="78"/>
        <end position="124"/>
    </location>
</feature>
<keyword evidence="3" id="KW-1185">Reference proteome</keyword>
<comment type="caution">
    <text evidence="2">The sequence shown here is derived from an EMBL/GenBank/DDBJ whole genome shotgun (WGS) entry which is preliminary data.</text>
</comment>
<sequence length="124" mass="13175">MNPVNPSVSTWAQKGLGHMPPGGREEQVQSGGERDSDPAPLLTSQRWRALNRQLSVNVNATTASPQAYVGRRSRYADEHTAWDSSKDPAAVSIGKGVRNSPPSSLTPGAGRARAFDAQRGPRAG</sequence>
<feature type="region of interest" description="Disordered" evidence="1">
    <location>
        <begin position="1"/>
        <end position="42"/>
    </location>
</feature>
<evidence type="ECO:0000256" key="1">
    <source>
        <dbReference type="SAM" id="MobiDB-lite"/>
    </source>
</evidence>
<organism evidence="2 3">
    <name type="scientific">Synaphobranchus kaupii</name>
    <name type="common">Kaup's arrowtooth eel</name>
    <dbReference type="NCBI Taxonomy" id="118154"/>
    <lineage>
        <taxon>Eukaryota</taxon>
        <taxon>Metazoa</taxon>
        <taxon>Chordata</taxon>
        <taxon>Craniata</taxon>
        <taxon>Vertebrata</taxon>
        <taxon>Euteleostomi</taxon>
        <taxon>Actinopterygii</taxon>
        <taxon>Neopterygii</taxon>
        <taxon>Teleostei</taxon>
        <taxon>Anguilliformes</taxon>
        <taxon>Synaphobranchidae</taxon>
        <taxon>Synaphobranchus</taxon>
    </lineage>
</organism>
<reference evidence="2" key="1">
    <citation type="journal article" date="2023" name="Science">
        <title>Genome structures resolve the early diversification of teleost fishes.</title>
        <authorList>
            <person name="Parey E."/>
            <person name="Louis A."/>
            <person name="Montfort J."/>
            <person name="Bouchez O."/>
            <person name="Roques C."/>
            <person name="Iampietro C."/>
            <person name="Lluch J."/>
            <person name="Castinel A."/>
            <person name="Donnadieu C."/>
            <person name="Desvignes T."/>
            <person name="Floi Bucao C."/>
            <person name="Jouanno E."/>
            <person name="Wen M."/>
            <person name="Mejri S."/>
            <person name="Dirks R."/>
            <person name="Jansen H."/>
            <person name="Henkel C."/>
            <person name="Chen W.J."/>
            <person name="Zahm M."/>
            <person name="Cabau C."/>
            <person name="Klopp C."/>
            <person name="Thompson A.W."/>
            <person name="Robinson-Rechavi M."/>
            <person name="Braasch I."/>
            <person name="Lecointre G."/>
            <person name="Bobe J."/>
            <person name="Postlethwait J.H."/>
            <person name="Berthelot C."/>
            <person name="Roest Crollius H."/>
            <person name="Guiguen Y."/>
        </authorList>
    </citation>
    <scope>NUCLEOTIDE SEQUENCE</scope>
    <source>
        <strain evidence="2">WJC10195</strain>
    </source>
</reference>
<dbReference type="Proteomes" id="UP001152622">
    <property type="component" value="Chromosome 15"/>
</dbReference>